<dbReference type="GO" id="GO:0016114">
    <property type="term" value="P:terpenoid biosynthetic process"/>
    <property type="evidence" value="ECO:0007669"/>
    <property type="project" value="UniProtKB-UniRule"/>
</dbReference>
<evidence type="ECO:0000256" key="3">
    <source>
        <dbReference type="ARBA" id="ARBA00023004"/>
    </source>
</evidence>
<keyword evidence="2 5" id="KW-0479">Metal-binding</keyword>
<feature type="binding site" evidence="5">
    <location>
        <position position="164"/>
    </location>
    <ligand>
        <name>(2E)-4-hydroxy-3-methylbut-2-enyl diphosphate</name>
        <dbReference type="ChEBI" id="CHEBI:128753"/>
    </ligand>
</feature>
<feature type="binding site" evidence="5">
    <location>
        <position position="224"/>
    </location>
    <ligand>
        <name>isopentenyl diphosphate</name>
        <dbReference type="ChEBI" id="CHEBI:128769"/>
    </ligand>
</feature>
<name>A0A1B1YRC8_9GAMM</name>
<feature type="binding site" evidence="5">
    <location>
        <position position="41"/>
    </location>
    <ligand>
        <name>dimethylallyl diphosphate</name>
        <dbReference type="ChEBI" id="CHEBI:57623"/>
    </ligand>
</feature>
<evidence type="ECO:0000256" key="1">
    <source>
        <dbReference type="ARBA" id="ARBA00022485"/>
    </source>
</evidence>
<feature type="binding site" evidence="5">
    <location>
        <position position="74"/>
    </location>
    <ligand>
        <name>isopentenyl diphosphate</name>
        <dbReference type="ChEBI" id="CHEBI:128769"/>
    </ligand>
</feature>
<evidence type="ECO:0000313" key="7">
    <source>
        <dbReference type="Proteomes" id="UP000092952"/>
    </source>
</evidence>
<feature type="binding site" evidence="5">
    <location>
        <position position="124"/>
    </location>
    <ligand>
        <name>dimethylallyl diphosphate</name>
        <dbReference type="ChEBI" id="CHEBI:57623"/>
    </ligand>
</feature>
<dbReference type="UniPathway" id="UPA00056">
    <property type="reaction ID" value="UER00097"/>
</dbReference>
<keyword evidence="3 5" id="KW-0408">Iron</keyword>
<dbReference type="GO" id="GO:0051539">
    <property type="term" value="F:4 iron, 4 sulfur cluster binding"/>
    <property type="evidence" value="ECO:0007669"/>
    <property type="project" value="UniProtKB-UniRule"/>
</dbReference>
<feature type="binding site" evidence="5">
    <location>
        <position position="12"/>
    </location>
    <ligand>
        <name>[4Fe-4S] cluster</name>
        <dbReference type="ChEBI" id="CHEBI:49883"/>
    </ligand>
</feature>
<comment type="pathway">
    <text evidence="5">Isoprenoid biosynthesis; dimethylallyl diphosphate biosynthesis; dimethylallyl diphosphate from (2E)-4-hydroxy-3-methylbutenyl diphosphate: step 1/1.</text>
</comment>
<dbReference type="NCBIfam" id="NF002188">
    <property type="entry name" value="PRK01045.1-2"/>
    <property type="match status" value="1"/>
</dbReference>
<sequence>MQAILAEPRGFCAGVVRAIDIVERALELYGPPVYVLHEIVHNPHVVESLRSRGAIFVETVDEIPPGARAIFSAHGVADSVVEAAAARGLRSIDATCPLVTKVHGQAQRYANQGYDVVIVGHAGHPEVEGTRGSVRGRVHVVGEPAEVDTLVVADPARVAYVTQTTLSMDDTRDVIDALKARFPAARGPDTNDICYATQNRQNAVKALLADIDVLLVVGARNSSNSNRLREVGERAGKAAYLVGDAADLDPAWFGPDTRIGITAGASTPQRLVDAVIERLKGMGLDAIDTQVGVAEEAIFRLPPELARPDRGRLPADLR</sequence>
<keyword evidence="5" id="KW-0560">Oxidoreductase</keyword>
<comment type="pathway">
    <text evidence="5">Isoprenoid biosynthesis; isopentenyl diphosphate biosynthesis via DXP pathway; isopentenyl diphosphate from 1-deoxy-D-xylulose 5-phosphate: step 6/6.</text>
</comment>
<dbReference type="GO" id="GO:0046872">
    <property type="term" value="F:metal ion binding"/>
    <property type="evidence" value="ECO:0007669"/>
    <property type="project" value="UniProtKB-KW"/>
</dbReference>
<accession>A0A1B1YRC8</accession>
<feature type="binding site" evidence="5">
    <location>
        <position position="224"/>
    </location>
    <ligand>
        <name>(2E)-4-hydroxy-3-methylbut-2-enyl diphosphate</name>
        <dbReference type="ChEBI" id="CHEBI:128753"/>
    </ligand>
</feature>
<dbReference type="InterPro" id="IPR003451">
    <property type="entry name" value="LytB/IspH"/>
</dbReference>
<keyword evidence="5" id="KW-0414">Isoprene biosynthesis</keyword>
<dbReference type="STRING" id="1810504.PG2T_03515"/>
<feature type="binding site" evidence="5">
    <location>
        <position position="41"/>
    </location>
    <ligand>
        <name>isopentenyl diphosphate</name>
        <dbReference type="ChEBI" id="CHEBI:128769"/>
    </ligand>
</feature>
<feature type="binding site" evidence="5">
    <location>
        <position position="222"/>
    </location>
    <ligand>
        <name>dimethylallyl diphosphate</name>
        <dbReference type="ChEBI" id="CHEBI:57623"/>
    </ligand>
</feature>
<dbReference type="CDD" id="cd13944">
    <property type="entry name" value="lytB_ispH"/>
    <property type="match status" value="1"/>
</dbReference>
<dbReference type="KEGG" id="gbi:PG2T_03515"/>
<feature type="binding site" evidence="5">
    <location>
        <position position="74"/>
    </location>
    <ligand>
        <name>(2E)-4-hydroxy-3-methylbut-2-enyl diphosphate</name>
        <dbReference type="ChEBI" id="CHEBI:128753"/>
    </ligand>
</feature>
<dbReference type="EC" id="1.17.7.4" evidence="5"/>
<dbReference type="Gene3D" id="3.40.1010.20">
    <property type="entry name" value="4-hydroxy-3-methylbut-2-enyl diphosphate reductase, catalytic domain"/>
    <property type="match status" value="2"/>
</dbReference>
<dbReference type="PANTHER" id="PTHR30426:SF0">
    <property type="entry name" value="4-HYDROXY-3-METHYLBUT-2-ENYL DIPHOSPHATE REDUCTASE"/>
    <property type="match status" value="1"/>
</dbReference>
<feature type="binding site" evidence="5">
    <location>
        <position position="266"/>
    </location>
    <ligand>
        <name>isopentenyl diphosphate</name>
        <dbReference type="ChEBI" id="CHEBI:128769"/>
    </ligand>
</feature>
<gene>
    <name evidence="5 6" type="primary">ispH</name>
    <name evidence="6" type="ORF">PG2T_03515</name>
</gene>
<evidence type="ECO:0000256" key="4">
    <source>
        <dbReference type="ARBA" id="ARBA00023014"/>
    </source>
</evidence>
<feature type="binding site" evidence="5">
    <location>
        <position position="124"/>
    </location>
    <ligand>
        <name>isopentenyl diphosphate</name>
        <dbReference type="ChEBI" id="CHEBI:128769"/>
    </ligand>
</feature>
<keyword evidence="7" id="KW-1185">Reference proteome</keyword>
<comment type="catalytic activity">
    <reaction evidence="5">
        <text>dimethylallyl diphosphate + 2 oxidized [2Fe-2S]-[ferredoxin] + H2O = (2E)-4-hydroxy-3-methylbut-2-enyl diphosphate + 2 reduced [2Fe-2S]-[ferredoxin] + 2 H(+)</text>
        <dbReference type="Rhea" id="RHEA:24825"/>
        <dbReference type="Rhea" id="RHEA-COMP:10000"/>
        <dbReference type="Rhea" id="RHEA-COMP:10001"/>
        <dbReference type="ChEBI" id="CHEBI:15377"/>
        <dbReference type="ChEBI" id="CHEBI:15378"/>
        <dbReference type="ChEBI" id="CHEBI:33737"/>
        <dbReference type="ChEBI" id="CHEBI:33738"/>
        <dbReference type="ChEBI" id="CHEBI:57623"/>
        <dbReference type="ChEBI" id="CHEBI:128753"/>
        <dbReference type="EC" id="1.17.7.4"/>
    </reaction>
</comment>
<dbReference type="AlphaFoldDB" id="A0A1B1YRC8"/>
<dbReference type="NCBIfam" id="TIGR00216">
    <property type="entry name" value="ispH_lytB"/>
    <property type="match status" value="1"/>
</dbReference>
<dbReference type="HAMAP" id="MF_00191">
    <property type="entry name" value="IspH"/>
    <property type="match status" value="1"/>
</dbReference>
<feature type="binding site" evidence="5">
    <location>
        <position position="223"/>
    </location>
    <ligand>
        <name>isopentenyl diphosphate</name>
        <dbReference type="ChEBI" id="CHEBI:128769"/>
    </ligand>
</feature>
<comment type="similarity">
    <text evidence="5">Belongs to the IspH family.</text>
</comment>
<dbReference type="Proteomes" id="UP000092952">
    <property type="component" value="Chromosome"/>
</dbReference>
<keyword evidence="4 5" id="KW-0411">Iron-sulfur</keyword>
<dbReference type="RefSeq" id="WP_068802852.1">
    <property type="nucleotide sequence ID" value="NZ_CP014671.1"/>
</dbReference>
<organism evidence="6 7">
    <name type="scientific">Immundisolibacter cernigliae</name>
    <dbReference type="NCBI Taxonomy" id="1810504"/>
    <lineage>
        <taxon>Bacteria</taxon>
        <taxon>Pseudomonadati</taxon>
        <taxon>Pseudomonadota</taxon>
        <taxon>Gammaproteobacteria</taxon>
        <taxon>Immundisolibacterales</taxon>
        <taxon>Immundisolibacteraceae</taxon>
        <taxon>Immundisolibacter</taxon>
    </lineage>
</organism>
<feature type="binding site" evidence="5">
    <location>
        <position position="222"/>
    </location>
    <ligand>
        <name>isopentenyl diphosphate</name>
        <dbReference type="ChEBI" id="CHEBI:128769"/>
    </ligand>
</feature>
<feature type="binding site" evidence="5">
    <location>
        <position position="222"/>
    </location>
    <ligand>
        <name>(2E)-4-hydroxy-3-methylbut-2-enyl diphosphate</name>
        <dbReference type="ChEBI" id="CHEBI:128753"/>
    </ligand>
</feature>
<dbReference type="PANTHER" id="PTHR30426">
    <property type="entry name" value="4-HYDROXY-3-METHYLBUT-2-ENYL DIPHOSPHATE REDUCTASE"/>
    <property type="match status" value="1"/>
</dbReference>
<feature type="binding site" evidence="5">
    <location>
        <position position="124"/>
    </location>
    <ligand>
        <name>(2E)-4-hydroxy-3-methylbut-2-enyl diphosphate</name>
        <dbReference type="ChEBI" id="CHEBI:128753"/>
    </ligand>
</feature>
<comment type="function">
    <text evidence="5">Catalyzes the conversion of 1-hydroxy-2-methyl-2-(E)-butenyl 4-diphosphate (HMBPP) into a mixture of isopentenyl diphosphate (IPP) and dimethylallyl diphosphate (DMAPP). Acts in the terminal step of the DOXP/MEP pathway for isoprenoid precursor biosynthesis.</text>
</comment>
<comment type="cofactor">
    <cofactor evidence="5">
        <name>[4Fe-4S] cluster</name>
        <dbReference type="ChEBI" id="CHEBI:49883"/>
    </cofactor>
    <text evidence="5">Binds 1 [4Fe-4S] cluster per subunit.</text>
</comment>
<evidence type="ECO:0000256" key="2">
    <source>
        <dbReference type="ARBA" id="ARBA00022723"/>
    </source>
</evidence>
<feature type="binding site" evidence="5">
    <location>
        <position position="224"/>
    </location>
    <ligand>
        <name>dimethylallyl diphosphate</name>
        <dbReference type="ChEBI" id="CHEBI:57623"/>
    </ligand>
</feature>
<evidence type="ECO:0000313" key="6">
    <source>
        <dbReference type="EMBL" id="ANX03348.1"/>
    </source>
</evidence>
<dbReference type="NCBIfam" id="NF002190">
    <property type="entry name" value="PRK01045.1-4"/>
    <property type="match status" value="1"/>
</dbReference>
<feature type="binding site" evidence="5">
    <location>
        <position position="41"/>
    </location>
    <ligand>
        <name>(2E)-4-hydroxy-3-methylbut-2-enyl diphosphate</name>
        <dbReference type="ChEBI" id="CHEBI:128753"/>
    </ligand>
</feature>
<feature type="binding site" evidence="5">
    <location>
        <position position="266"/>
    </location>
    <ligand>
        <name>(2E)-4-hydroxy-3-methylbut-2-enyl diphosphate</name>
        <dbReference type="ChEBI" id="CHEBI:128753"/>
    </ligand>
</feature>
<proteinExistence type="inferred from homology"/>
<dbReference type="GO" id="GO:0019288">
    <property type="term" value="P:isopentenyl diphosphate biosynthetic process, methylerythritol 4-phosphate pathway"/>
    <property type="evidence" value="ECO:0007669"/>
    <property type="project" value="UniProtKB-UniRule"/>
</dbReference>
<feature type="binding site" evidence="5">
    <location>
        <position position="96"/>
    </location>
    <ligand>
        <name>[4Fe-4S] cluster</name>
        <dbReference type="ChEBI" id="CHEBI:49883"/>
    </ligand>
</feature>
<dbReference type="InParanoid" id="A0A1B1YRC8"/>
<feature type="binding site" evidence="5">
    <location>
        <position position="194"/>
    </location>
    <ligand>
        <name>[4Fe-4S] cluster</name>
        <dbReference type="ChEBI" id="CHEBI:49883"/>
    </ligand>
</feature>
<feature type="binding site" evidence="5">
    <location>
        <position position="266"/>
    </location>
    <ligand>
        <name>dimethylallyl diphosphate</name>
        <dbReference type="ChEBI" id="CHEBI:57623"/>
    </ligand>
</feature>
<comment type="catalytic activity">
    <reaction evidence="5">
        <text>isopentenyl diphosphate + 2 oxidized [2Fe-2S]-[ferredoxin] + H2O = (2E)-4-hydroxy-3-methylbut-2-enyl diphosphate + 2 reduced [2Fe-2S]-[ferredoxin] + 2 H(+)</text>
        <dbReference type="Rhea" id="RHEA:24488"/>
        <dbReference type="Rhea" id="RHEA-COMP:10000"/>
        <dbReference type="Rhea" id="RHEA-COMP:10001"/>
        <dbReference type="ChEBI" id="CHEBI:15377"/>
        <dbReference type="ChEBI" id="CHEBI:15378"/>
        <dbReference type="ChEBI" id="CHEBI:33737"/>
        <dbReference type="ChEBI" id="CHEBI:33738"/>
        <dbReference type="ChEBI" id="CHEBI:128753"/>
        <dbReference type="ChEBI" id="CHEBI:128769"/>
        <dbReference type="EC" id="1.17.7.4"/>
    </reaction>
</comment>
<dbReference type="FunCoup" id="A0A1B1YRC8">
    <property type="interactions" value="461"/>
</dbReference>
<evidence type="ECO:0000256" key="5">
    <source>
        <dbReference type="HAMAP-Rule" id="MF_00191"/>
    </source>
</evidence>
<feature type="binding site" evidence="5">
    <location>
        <position position="223"/>
    </location>
    <ligand>
        <name>(2E)-4-hydroxy-3-methylbut-2-enyl diphosphate</name>
        <dbReference type="ChEBI" id="CHEBI:128753"/>
    </ligand>
</feature>
<dbReference type="OrthoDB" id="9804068at2"/>
<dbReference type="UniPathway" id="UPA00059">
    <property type="reaction ID" value="UER00105"/>
</dbReference>
<feature type="active site" description="Proton donor" evidence="5">
    <location>
        <position position="126"/>
    </location>
</feature>
<keyword evidence="1 5" id="KW-0004">4Fe-4S</keyword>
<dbReference type="Pfam" id="PF02401">
    <property type="entry name" value="LYTB"/>
    <property type="match status" value="1"/>
</dbReference>
<feature type="binding site" evidence="5">
    <location>
        <position position="74"/>
    </location>
    <ligand>
        <name>dimethylallyl diphosphate</name>
        <dbReference type="ChEBI" id="CHEBI:57623"/>
    </ligand>
</feature>
<dbReference type="GO" id="GO:0050992">
    <property type="term" value="P:dimethylallyl diphosphate biosynthetic process"/>
    <property type="evidence" value="ECO:0007669"/>
    <property type="project" value="UniProtKB-UniRule"/>
</dbReference>
<dbReference type="GO" id="GO:0051745">
    <property type="term" value="F:4-hydroxy-3-methylbut-2-enyl diphosphate reductase activity"/>
    <property type="evidence" value="ECO:0007669"/>
    <property type="project" value="UniProtKB-UniRule"/>
</dbReference>
<reference evidence="7" key="1">
    <citation type="submission" date="2016-03" db="EMBL/GenBank/DDBJ databases">
        <title>Complete genome sequence of Solimmundus cernigliae, representing a novel lineage of polycyclic aromatic hydrocarbon degraders within the Gammaproteobacteria.</title>
        <authorList>
            <person name="Singleton D.R."/>
            <person name="Dickey A.N."/>
            <person name="Scholl E.H."/>
            <person name="Wright F.A."/>
            <person name="Aitken M.D."/>
        </authorList>
    </citation>
    <scope>NUCLEOTIDE SEQUENCE [LARGE SCALE GENOMIC DNA]</scope>
    <source>
        <strain evidence="7">TR3.2</strain>
    </source>
</reference>
<feature type="binding site" evidence="5">
    <location>
        <position position="223"/>
    </location>
    <ligand>
        <name>dimethylallyl diphosphate</name>
        <dbReference type="ChEBI" id="CHEBI:57623"/>
    </ligand>
</feature>
<protein>
    <recommendedName>
        <fullName evidence="5">4-hydroxy-3-methylbut-2-enyl diphosphate reductase</fullName>
        <shortName evidence="5">HMBPP reductase</shortName>
        <ecNumber evidence="5">1.17.7.4</ecNumber>
    </recommendedName>
</protein>
<dbReference type="Gene3D" id="3.40.50.11270">
    <property type="match status" value="1"/>
</dbReference>
<dbReference type="EMBL" id="CP014671">
    <property type="protein sequence ID" value="ANX03348.1"/>
    <property type="molecule type" value="Genomic_DNA"/>
</dbReference>